<evidence type="ECO:0000256" key="13">
    <source>
        <dbReference type="SAM" id="SignalP"/>
    </source>
</evidence>
<keyword evidence="8" id="KW-0847">Vitamin C</keyword>
<dbReference type="InterPro" id="IPR006620">
    <property type="entry name" value="Pro_4_hyd_alph"/>
</dbReference>
<evidence type="ECO:0000256" key="1">
    <source>
        <dbReference type="ARBA" id="ARBA00001961"/>
    </source>
</evidence>
<accession>A0A1J1IAT3</accession>
<evidence type="ECO:0000313" key="15">
    <source>
        <dbReference type="EMBL" id="CRK97397.1"/>
    </source>
</evidence>
<keyword evidence="7" id="KW-0256">Endoplasmic reticulum</keyword>
<evidence type="ECO:0000256" key="12">
    <source>
        <dbReference type="ARBA" id="ARBA00023180"/>
    </source>
</evidence>
<dbReference type="GO" id="GO:0005788">
    <property type="term" value="C:endoplasmic reticulum lumen"/>
    <property type="evidence" value="ECO:0007669"/>
    <property type="project" value="UniProtKB-SubCell"/>
</dbReference>
<dbReference type="OrthoDB" id="420380at2759"/>
<evidence type="ECO:0000256" key="2">
    <source>
        <dbReference type="ARBA" id="ARBA00002035"/>
    </source>
</evidence>
<comment type="function">
    <text evidence="2">Catalyzes the post-translational formation of 4-hydroxyproline in -Xaa-Pro-Gly- sequences in collagens and other proteins.</text>
</comment>
<dbReference type="Gene3D" id="1.25.40.10">
    <property type="entry name" value="Tetratricopeptide repeat domain"/>
    <property type="match status" value="1"/>
</dbReference>
<sequence length="539" mass="62763">MKKTEIVLLAIQIFFVTSCSSELFSAIDDLAKQIEKEEILMGILNDMSFETNDDYVSRKWYEWTEEHAFIKRNVQKYIANPLNAFLIIKRGTAEIGLIEKRHPDVFEVYKERISKLRPSKADLRGAVEGLLRLQHIYKFHTYDFYEGIIGDELTRPALTPHDLFVIGMEAYDIQDYFFAMEYLHLTRELLGKKRDNYKEVDEVLLYTTLASGYNQTGFFEGAIDMILEMEPNKKVISEQTRQHIDVLLNSYWDLYNMYNHSLIIDYDAYLDDYGDKIVYNIEHEDILMSRACRGNLTKSPIELSLLKCRYVSNSPFSSIAPFKVEEANLDPYVALYIDVLYNNEIEYLMNELKPKLERAEMIGIDGERITSNARVAKNAWLYNDTDEIPMRIDRRIEDMTGLTQSTSEKLQVSNYGIAGHYNLHWDHSTKNEAEFDGGTGNRIATMMFYMSDVLIGGETVFPYLKLRITPDKRTAVFWYNLDHSGQGISVTRHAACPVALGSKWVLNRWIRERGQEFRRPCLPGKYKEIDDELLPNEMF</sequence>
<evidence type="ECO:0000256" key="11">
    <source>
        <dbReference type="ARBA" id="ARBA00023004"/>
    </source>
</evidence>
<keyword evidence="12" id="KW-0325">Glycoprotein</keyword>
<dbReference type="AlphaFoldDB" id="A0A1J1IAT3"/>
<comment type="cofactor">
    <cofactor evidence="1">
        <name>L-ascorbate</name>
        <dbReference type="ChEBI" id="CHEBI:38290"/>
    </cofactor>
</comment>
<gene>
    <name evidence="15" type="ORF">CLUMA_CG010787</name>
</gene>
<dbReference type="InterPro" id="IPR011990">
    <property type="entry name" value="TPR-like_helical_dom_sf"/>
</dbReference>
<feature type="signal peptide" evidence="13">
    <location>
        <begin position="1"/>
        <end position="21"/>
    </location>
</feature>
<evidence type="ECO:0000256" key="4">
    <source>
        <dbReference type="ARBA" id="ARBA00006511"/>
    </source>
</evidence>
<dbReference type="GO" id="GO:0005506">
    <property type="term" value="F:iron ion binding"/>
    <property type="evidence" value="ECO:0007669"/>
    <property type="project" value="InterPro"/>
</dbReference>
<evidence type="ECO:0000256" key="10">
    <source>
        <dbReference type="ARBA" id="ARBA00023002"/>
    </source>
</evidence>
<keyword evidence="6" id="KW-0479">Metal-binding</keyword>
<protein>
    <recommendedName>
        <fullName evidence="5">procollagen-proline 4-dioxygenase</fullName>
        <ecNumber evidence="5">1.14.11.2</ecNumber>
    </recommendedName>
</protein>
<keyword evidence="9" id="KW-0223">Dioxygenase</keyword>
<evidence type="ECO:0000313" key="16">
    <source>
        <dbReference type="Proteomes" id="UP000183832"/>
    </source>
</evidence>
<keyword evidence="10" id="KW-0560">Oxidoreductase</keyword>
<dbReference type="PROSITE" id="PS51257">
    <property type="entry name" value="PROKAR_LIPOPROTEIN"/>
    <property type="match status" value="1"/>
</dbReference>
<evidence type="ECO:0000256" key="8">
    <source>
        <dbReference type="ARBA" id="ARBA00022896"/>
    </source>
</evidence>
<dbReference type="GO" id="GO:0004656">
    <property type="term" value="F:procollagen-proline 4-dioxygenase activity"/>
    <property type="evidence" value="ECO:0007669"/>
    <property type="project" value="UniProtKB-EC"/>
</dbReference>
<dbReference type="InterPro" id="IPR013547">
    <property type="entry name" value="P4H_N"/>
</dbReference>
<evidence type="ECO:0000256" key="5">
    <source>
        <dbReference type="ARBA" id="ARBA00012269"/>
    </source>
</evidence>
<dbReference type="PROSITE" id="PS51471">
    <property type="entry name" value="FE2OG_OXY"/>
    <property type="match status" value="1"/>
</dbReference>
<dbReference type="PANTHER" id="PTHR10869">
    <property type="entry name" value="PROLYL 4-HYDROXYLASE ALPHA SUBUNIT"/>
    <property type="match status" value="1"/>
</dbReference>
<keyword evidence="11" id="KW-0408">Iron</keyword>
<evidence type="ECO:0000259" key="14">
    <source>
        <dbReference type="PROSITE" id="PS51471"/>
    </source>
</evidence>
<keyword evidence="13" id="KW-0732">Signal</keyword>
<dbReference type="FunFam" id="2.60.120.620:FF:000011">
    <property type="entry name" value="Prolyl alpha subunit"/>
    <property type="match status" value="1"/>
</dbReference>
<dbReference type="Gene3D" id="2.60.120.620">
    <property type="entry name" value="q2cbj1_9rhob like domain"/>
    <property type="match status" value="1"/>
</dbReference>
<dbReference type="GO" id="GO:0031418">
    <property type="term" value="F:L-ascorbic acid binding"/>
    <property type="evidence" value="ECO:0007669"/>
    <property type="project" value="UniProtKB-KW"/>
</dbReference>
<feature type="chain" id="PRO_5012113958" description="procollagen-proline 4-dioxygenase" evidence="13">
    <location>
        <begin position="22"/>
        <end position="539"/>
    </location>
</feature>
<feature type="domain" description="Fe2OG dioxygenase" evidence="14">
    <location>
        <begin position="406"/>
        <end position="512"/>
    </location>
</feature>
<dbReference type="EC" id="1.14.11.2" evidence="5"/>
<keyword evidence="16" id="KW-1185">Reference proteome</keyword>
<organism evidence="15 16">
    <name type="scientific">Clunio marinus</name>
    <dbReference type="NCBI Taxonomy" id="568069"/>
    <lineage>
        <taxon>Eukaryota</taxon>
        <taxon>Metazoa</taxon>
        <taxon>Ecdysozoa</taxon>
        <taxon>Arthropoda</taxon>
        <taxon>Hexapoda</taxon>
        <taxon>Insecta</taxon>
        <taxon>Pterygota</taxon>
        <taxon>Neoptera</taxon>
        <taxon>Endopterygota</taxon>
        <taxon>Diptera</taxon>
        <taxon>Nematocera</taxon>
        <taxon>Chironomoidea</taxon>
        <taxon>Chironomidae</taxon>
        <taxon>Clunio</taxon>
    </lineage>
</organism>
<reference evidence="15 16" key="1">
    <citation type="submission" date="2015-04" db="EMBL/GenBank/DDBJ databases">
        <authorList>
            <person name="Syromyatnikov M.Y."/>
            <person name="Popov V.N."/>
        </authorList>
    </citation>
    <scope>NUCLEOTIDE SEQUENCE [LARGE SCALE GENOMIC DNA]</scope>
</reference>
<evidence type="ECO:0000256" key="9">
    <source>
        <dbReference type="ARBA" id="ARBA00022964"/>
    </source>
</evidence>
<dbReference type="Pfam" id="PF13640">
    <property type="entry name" value="2OG-FeII_Oxy_3"/>
    <property type="match status" value="1"/>
</dbReference>
<dbReference type="PANTHER" id="PTHR10869:SF244">
    <property type="entry name" value="PROLYL 4-HYDROXYLASE SUBUNIT ALPHA-2"/>
    <property type="match status" value="1"/>
</dbReference>
<dbReference type="Proteomes" id="UP000183832">
    <property type="component" value="Unassembled WGS sequence"/>
</dbReference>
<dbReference type="InterPro" id="IPR005123">
    <property type="entry name" value="Oxoglu/Fe-dep_dioxygenase_dom"/>
</dbReference>
<comment type="subcellular location">
    <subcellularLocation>
        <location evidence="3">Endoplasmic reticulum lumen</location>
    </subcellularLocation>
</comment>
<proteinExistence type="inferred from homology"/>
<dbReference type="Pfam" id="PF08336">
    <property type="entry name" value="P4Ha_N"/>
    <property type="match status" value="1"/>
</dbReference>
<dbReference type="STRING" id="568069.A0A1J1IAT3"/>
<comment type="similarity">
    <text evidence="4">Belongs to the P4HA family.</text>
</comment>
<dbReference type="EMBL" id="CVRI01000047">
    <property type="protein sequence ID" value="CRK97397.1"/>
    <property type="molecule type" value="Genomic_DNA"/>
</dbReference>
<evidence type="ECO:0000256" key="6">
    <source>
        <dbReference type="ARBA" id="ARBA00022723"/>
    </source>
</evidence>
<dbReference type="SMART" id="SM00702">
    <property type="entry name" value="P4Hc"/>
    <property type="match status" value="1"/>
</dbReference>
<dbReference type="InterPro" id="IPR045054">
    <property type="entry name" value="P4HA-like"/>
</dbReference>
<dbReference type="InterPro" id="IPR044862">
    <property type="entry name" value="Pro_4_hyd_alph_FE2OG_OXY"/>
</dbReference>
<evidence type="ECO:0000256" key="3">
    <source>
        <dbReference type="ARBA" id="ARBA00004319"/>
    </source>
</evidence>
<name>A0A1J1IAT3_9DIPT</name>
<evidence type="ECO:0000256" key="7">
    <source>
        <dbReference type="ARBA" id="ARBA00022824"/>
    </source>
</evidence>